<protein>
    <submittedName>
        <fullName evidence="2">Uncharacterized protein</fullName>
    </submittedName>
</protein>
<name>A0AA88J3W7_FICCA</name>
<dbReference type="AlphaFoldDB" id="A0AA88J3W7"/>
<reference evidence="2" key="1">
    <citation type="submission" date="2023-07" db="EMBL/GenBank/DDBJ databases">
        <title>draft genome sequence of fig (Ficus carica).</title>
        <authorList>
            <person name="Takahashi T."/>
            <person name="Nishimura K."/>
        </authorList>
    </citation>
    <scope>NUCLEOTIDE SEQUENCE</scope>
</reference>
<evidence type="ECO:0000313" key="2">
    <source>
        <dbReference type="EMBL" id="GMN61430.1"/>
    </source>
</evidence>
<comment type="caution">
    <text evidence="2">The sequence shown here is derived from an EMBL/GenBank/DDBJ whole genome shotgun (WGS) entry which is preliminary data.</text>
</comment>
<evidence type="ECO:0000256" key="1">
    <source>
        <dbReference type="SAM" id="MobiDB-lite"/>
    </source>
</evidence>
<accession>A0AA88J3W7</accession>
<gene>
    <name evidence="2" type="ORF">TIFTF001_030516</name>
</gene>
<evidence type="ECO:0000313" key="3">
    <source>
        <dbReference type="Proteomes" id="UP001187192"/>
    </source>
</evidence>
<feature type="region of interest" description="Disordered" evidence="1">
    <location>
        <begin position="1"/>
        <end position="22"/>
    </location>
</feature>
<dbReference type="Proteomes" id="UP001187192">
    <property type="component" value="Unassembled WGS sequence"/>
</dbReference>
<sequence length="127" mass="13613">MPVSGCRNGCSRRPDQRRASPMNVVKAAEQAVSRSTAAEVADLGAISPAIGVAISHNVPMTTRLQWRPQISIGCSSGNKSPSRCFSGDDFKGRIKSRSTVFHHESLLSLSLTRSLVTCRTEDAAPVM</sequence>
<keyword evidence="3" id="KW-1185">Reference proteome</keyword>
<dbReference type="EMBL" id="BTGU01000111">
    <property type="protein sequence ID" value="GMN61430.1"/>
    <property type="molecule type" value="Genomic_DNA"/>
</dbReference>
<proteinExistence type="predicted"/>
<organism evidence="2 3">
    <name type="scientific">Ficus carica</name>
    <name type="common">Common fig</name>
    <dbReference type="NCBI Taxonomy" id="3494"/>
    <lineage>
        <taxon>Eukaryota</taxon>
        <taxon>Viridiplantae</taxon>
        <taxon>Streptophyta</taxon>
        <taxon>Embryophyta</taxon>
        <taxon>Tracheophyta</taxon>
        <taxon>Spermatophyta</taxon>
        <taxon>Magnoliopsida</taxon>
        <taxon>eudicotyledons</taxon>
        <taxon>Gunneridae</taxon>
        <taxon>Pentapetalae</taxon>
        <taxon>rosids</taxon>
        <taxon>fabids</taxon>
        <taxon>Rosales</taxon>
        <taxon>Moraceae</taxon>
        <taxon>Ficeae</taxon>
        <taxon>Ficus</taxon>
    </lineage>
</organism>